<protein>
    <recommendedName>
        <fullName evidence="4">Pyridoxamine 5'-phosphate oxidase putative domain-containing protein</fullName>
    </recommendedName>
</protein>
<dbReference type="EMBL" id="RBXR01000001">
    <property type="protein sequence ID" value="RKT74600.1"/>
    <property type="molecule type" value="Genomic_DNA"/>
</dbReference>
<dbReference type="AlphaFoldDB" id="A0A495XJL0"/>
<feature type="compositionally biased region" description="Basic and acidic residues" evidence="1">
    <location>
        <begin position="1"/>
        <end position="14"/>
    </location>
</feature>
<organism evidence="2 3">
    <name type="scientific">Saccharothrix variisporea</name>
    <dbReference type="NCBI Taxonomy" id="543527"/>
    <lineage>
        <taxon>Bacteria</taxon>
        <taxon>Bacillati</taxon>
        <taxon>Actinomycetota</taxon>
        <taxon>Actinomycetes</taxon>
        <taxon>Pseudonocardiales</taxon>
        <taxon>Pseudonocardiaceae</taxon>
        <taxon>Saccharothrix</taxon>
    </lineage>
</organism>
<keyword evidence="3" id="KW-1185">Reference proteome</keyword>
<dbReference type="OrthoDB" id="9786134at2"/>
<dbReference type="InterPro" id="IPR012349">
    <property type="entry name" value="Split_barrel_FMN-bd"/>
</dbReference>
<gene>
    <name evidence="2" type="ORF">DFJ66_7963</name>
</gene>
<dbReference type="PANTHER" id="PTHR42815:SF2">
    <property type="entry name" value="FAD-BINDING, PUTATIVE (AFU_ORTHOLOGUE AFUA_6G07600)-RELATED"/>
    <property type="match status" value="1"/>
</dbReference>
<proteinExistence type="predicted"/>
<accession>A0A495XJL0</accession>
<evidence type="ECO:0000256" key="1">
    <source>
        <dbReference type="SAM" id="MobiDB-lite"/>
    </source>
</evidence>
<comment type="caution">
    <text evidence="2">The sequence shown here is derived from an EMBL/GenBank/DDBJ whole genome shotgun (WGS) entry which is preliminary data.</text>
</comment>
<dbReference type="PANTHER" id="PTHR42815">
    <property type="entry name" value="FAD-BINDING, PUTATIVE (AFU_ORTHOLOGUE AFUA_6G07600)-RELATED"/>
    <property type="match status" value="1"/>
</dbReference>
<dbReference type="Proteomes" id="UP000272729">
    <property type="component" value="Unassembled WGS sequence"/>
</dbReference>
<reference evidence="2 3" key="1">
    <citation type="submission" date="2018-10" db="EMBL/GenBank/DDBJ databases">
        <title>Sequencing the genomes of 1000 actinobacteria strains.</title>
        <authorList>
            <person name="Klenk H.-P."/>
        </authorList>
    </citation>
    <scope>NUCLEOTIDE SEQUENCE [LARGE SCALE GENOMIC DNA]</scope>
    <source>
        <strain evidence="2 3">DSM 43911</strain>
    </source>
</reference>
<dbReference type="Gene3D" id="2.30.110.10">
    <property type="entry name" value="Electron Transport, Fmn-binding Protein, Chain A"/>
    <property type="match status" value="1"/>
</dbReference>
<evidence type="ECO:0000313" key="2">
    <source>
        <dbReference type="EMBL" id="RKT74600.1"/>
    </source>
</evidence>
<name>A0A495XJL0_9PSEU</name>
<sequence length="307" mass="33119">MPHAGEQEMQRKAGEGGPHWGSPMFDGDIPPGFRAFMAAQRLVAISGEDADERVWCTVLSGPPGFVDAVDERTVVLHAVPPDGDPLAEAFREPRDIGVVVMSPETARRVRVNGKATRDGDRLVVRTEQVLGNCPKYLQVRDVTAVVADPPGPARVGAALTPAQRAWVESADTFFIGSRSPADGADASHRGGLPGFVTASAPDRLSWPDYPGNSFFMTLGNIELNPKAGLVFLDWATGSTLQVTGRCGVDWRARRAAALPGAQRVVDFHVERVVQIDGASPLRWSAPRYSRFNPPVPAQRTTTPEEPR</sequence>
<evidence type="ECO:0008006" key="4">
    <source>
        <dbReference type="Google" id="ProtNLM"/>
    </source>
</evidence>
<feature type="region of interest" description="Disordered" evidence="1">
    <location>
        <begin position="1"/>
        <end position="26"/>
    </location>
</feature>
<evidence type="ECO:0000313" key="3">
    <source>
        <dbReference type="Proteomes" id="UP000272729"/>
    </source>
</evidence>